<evidence type="ECO:0000313" key="6">
    <source>
        <dbReference type="EMBL" id="GMF28534.1"/>
    </source>
</evidence>
<evidence type="ECO:0000259" key="5">
    <source>
        <dbReference type="Pfam" id="PF21674"/>
    </source>
</evidence>
<evidence type="ECO:0000313" key="7">
    <source>
        <dbReference type="Proteomes" id="UP001165083"/>
    </source>
</evidence>
<evidence type="ECO:0000256" key="3">
    <source>
        <dbReference type="SAM" id="MobiDB-lite"/>
    </source>
</evidence>
<dbReference type="PANTHER" id="PTHR15668:SF4">
    <property type="entry name" value="COILED-COIL DOMAIN-CONTAINING PROTEIN 22"/>
    <property type="match status" value="1"/>
</dbReference>
<proteinExistence type="inferred from homology"/>
<dbReference type="EMBL" id="BSXW01000719">
    <property type="protein sequence ID" value="GMF28534.1"/>
    <property type="molecule type" value="Genomic_DNA"/>
</dbReference>
<dbReference type="InterPro" id="IPR048348">
    <property type="entry name" value="CCDC22_CC"/>
</dbReference>
<dbReference type="GO" id="GO:0097602">
    <property type="term" value="F:cullin family protein binding"/>
    <property type="evidence" value="ECO:0007669"/>
    <property type="project" value="TreeGrafter"/>
</dbReference>
<evidence type="ECO:0000259" key="4">
    <source>
        <dbReference type="Pfam" id="PF05667"/>
    </source>
</evidence>
<feature type="domain" description="CCDC22 coiled-coil" evidence="4">
    <location>
        <begin position="188"/>
        <end position="636"/>
    </location>
</feature>
<feature type="region of interest" description="Disordered" evidence="3">
    <location>
        <begin position="290"/>
        <end position="329"/>
    </location>
</feature>
<dbReference type="InterPro" id="IPR048349">
    <property type="entry name" value="CCDC22_N"/>
</dbReference>
<dbReference type="Pfam" id="PF05667">
    <property type="entry name" value="CCDC22_CC"/>
    <property type="match status" value="1"/>
</dbReference>
<dbReference type="OrthoDB" id="10266736at2759"/>
<organism evidence="6 7">
    <name type="scientific">Phytophthora lilii</name>
    <dbReference type="NCBI Taxonomy" id="2077276"/>
    <lineage>
        <taxon>Eukaryota</taxon>
        <taxon>Sar</taxon>
        <taxon>Stramenopiles</taxon>
        <taxon>Oomycota</taxon>
        <taxon>Peronosporomycetes</taxon>
        <taxon>Peronosporales</taxon>
        <taxon>Peronosporaceae</taxon>
        <taxon>Phytophthora</taxon>
    </lineage>
</organism>
<dbReference type="InterPro" id="IPR008530">
    <property type="entry name" value="CCDC22"/>
</dbReference>
<dbReference type="PANTHER" id="PTHR15668">
    <property type="entry name" value="JM1 PROTEIN"/>
    <property type="match status" value="1"/>
</dbReference>
<gene>
    <name evidence="6" type="ORF">Plil01_001202500</name>
</gene>
<comment type="caution">
    <text evidence="6">The sequence shown here is derived from an EMBL/GenBank/DDBJ whole genome shotgun (WGS) entry which is preliminary data.</text>
</comment>
<reference evidence="6" key="1">
    <citation type="submission" date="2023-04" db="EMBL/GenBank/DDBJ databases">
        <title>Phytophthora lilii NBRC 32176.</title>
        <authorList>
            <person name="Ichikawa N."/>
            <person name="Sato H."/>
            <person name="Tonouchi N."/>
        </authorList>
    </citation>
    <scope>NUCLEOTIDE SEQUENCE</scope>
    <source>
        <strain evidence="6">NBRC 32176</strain>
    </source>
</reference>
<keyword evidence="7" id="KW-1185">Reference proteome</keyword>
<feature type="coiled-coil region" evidence="2">
    <location>
        <begin position="421"/>
        <end position="480"/>
    </location>
</feature>
<comment type="similarity">
    <text evidence="1">Belongs to the CCDC22 family.</text>
</comment>
<protein>
    <submittedName>
        <fullName evidence="6">Unnamed protein product</fullName>
    </submittedName>
</protein>
<feature type="domain" description="CCDC22 N-terminal" evidence="5">
    <location>
        <begin position="1"/>
        <end position="118"/>
    </location>
</feature>
<keyword evidence="2" id="KW-0175">Coiled coil</keyword>
<dbReference type="Proteomes" id="UP001165083">
    <property type="component" value="Unassembled WGS sequence"/>
</dbReference>
<feature type="coiled-coil region" evidence="2">
    <location>
        <begin position="536"/>
        <end position="570"/>
    </location>
</feature>
<evidence type="ECO:0000256" key="2">
    <source>
        <dbReference type="SAM" id="Coils"/>
    </source>
</evidence>
<dbReference type="AlphaFoldDB" id="A0A9W6U9C5"/>
<sequence length="713" mass="79030">MADADAFIFAALQQSGWLEASAESSSWTVSELSSDALIVVVLQFLARLQEADGSSTFASPLPEPKAPVGVAARHRVGSKLANILKELGYAGDCGYNHFLYPSEKETRNILSWLVGKLPKVEESEEEGRKQEALASVGAAVDSVGWQDSVLGSDQLGSIFLSWKREKTLHVLPNVDVKGLKGFQRLPLRTSPLELPWSRPGNSTRELFDGFPSDAVKPTSLLEALAVEKRGAAMLLTEDDFEEEVGPISLNTGSKTIDGEPKRSGSTAEGTFLAPQEAEADDDEFATIQPQTFVPSSLPDVPLTLDSSDEASGYDAVGASTTDEYAGMSNVDNKTIEGKEAENQEQVEDENEEQSLEEVQKQVDDMEHRIAAMRKVLDREREELQQVEQHVLETQSTGQEVQKQLARQKQLIAMLPHAQENIAKLEAICQTNAAKKTELEQQMTSAREPLLQEYAALEGQRSSHKARCRRLIREIKEFRTEMLEITGIIHSKMESVRALEKIQERQLAKLGKKNDAEGGLMTRNMYTSRIMDIIEQVHKQKQDISKILEDIKGLQKQLNAASEKLKRTEAVAEEKLYSAASKSKSSSSTKAEAYVECYRKFAQVRELFEELILVVGDVGKKENAARDLQNWISQLEARDSSSHLDKIVSTVGYKYVSNTRCKFLPFNASAVAFGANSAVTPVLWLTSGLTFTSSSHTWWFSSTRKSKPSHSKPR</sequence>
<name>A0A9W6U9C5_9STRA</name>
<dbReference type="GO" id="GO:2000060">
    <property type="term" value="P:positive regulation of ubiquitin-dependent protein catabolic process"/>
    <property type="evidence" value="ECO:0007669"/>
    <property type="project" value="TreeGrafter"/>
</dbReference>
<feature type="region of interest" description="Disordered" evidence="3">
    <location>
        <begin position="245"/>
        <end position="267"/>
    </location>
</feature>
<dbReference type="Pfam" id="PF21674">
    <property type="entry name" value="CCDC22_N"/>
    <property type="match status" value="1"/>
</dbReference>
<accession>A0A9W6U9C5</accession>
<feature type="coiled-coil region" evidence="2">
    <location>
        <begin position="332"/>
        <end position="396"/>
    </location>
</feature>
<evidence type="ECO:0000256" key="1">
    <source>
        <dbReference type="ARBA" id="ARBA00006438"/>
    </source>
</evidence>